<evidence type="ECO:0000313" key="2">
    <source>
        <dbReference type="EMBL" id="KAI2662491.1"/>
    </source>
</evidence>
<evidence type="ECO:0000256" key="1">
    <source>
        <dbReference type="SAM" id="Phobius"/>
    </source>
</evidence>
<feature type="transmembrane region" description="Helical" evidence="1">
    <location>
        <begin position="80"/>
        <end position="104"/>
    </location>
</feature>
<name>A0ABQ8MIW1_LABRO</name>
<keyword evidence="1" id="KW-0812">Transmembrane</keyword>
<keyword evidence="3" id="KW-1185">Reference proteome</keyword>
<dbReference type="Proteomes" id="UP000830375">
    <property type="component" value="Unassembled WGS sequence"/>
</dbReference>
<accession>A0ABQ8MIW1</accession>
<organism evidence="2 3">
    <name type="scientific">Labeo rohita</name>
    <name type="common">Indian major carp</name>
    <name type="synonym">Cyprinus rohita</name>
    <dbReference type="NCBI Taxonomy" id="84645"/>
    <lineage>
        <taxon>Eukaryota</taxon>
        <taxon>Metazoa</taxon>
        <taxon>Chordata</taxon>
        <taxon>Craniata</taxon>
        <taxon>Vertebrata</taxon>
        <taxon>Euteleostomi</taxon>
        <taxon>Actinopterygii</taxon>
        <taxon>Neopterygii</taxon>
        <taxon>Teleostei</taxon>
        <taxon>Ostariophysi</taxon>
        <taxon>Cypriniformes</taxon>
        <taxon>Cyprinidae</taxon>
        <taxon>Labeoninae</taxon>
        <taxon>Labeonini</taxon>
        <taxon>Labeo</taxon>
    </lineage>
</organism>
<feature type="transmembrane region" description="Helical" evidence="1">
    <location>
        <begin position="116"/>
        <end position="136"/>
    </location>
</feature>
<feature type="transmembrane region" description="Helical" evidence="1">
    <location>
        <begin position="44"/>
        <end position="73"/>
    </location>
</feature>
<proteinExistence type="predicted"/>
<evidence type="ECO:0000313" key="3">
    <source>
        <dbReference type="Proteomes" id="UP000830375"/>
    </source>
</evidence>
<feature type="transmembrane region" description="Helical" evidence="1">
    <location>
        <begin position="143"/>
        <end position="163"/>
    </location>
</feature>
<keyword evidence="1" id="KW-0472">Membrane</keyword>
<protein>
    <submittedName>
        <fullName evidence="2">Calpain-B</fullName>
    </submittedName>
</protein>
<gene>
    <name evidence="2" type="ORF">H4Q32_001356</name>
</gene>
<comment type="caution">
    <text evidence="2">The sequence shown here is derived from an EMBL/GenBank/DDBJ whole genome shotgun (WGS) entry which is preliminary data.</text>
</comment>
<sequence length="287" mass="31676">MITTTLYEQQQYEISKFLKIQPLALGVKQICQTLCQFLFLLFSVYVLIFLCSSFLFCFVFMILEILIALLAFGLTIWNKYFFCLAANHCKSFFIIGVITVLAAGTRNPGLVKTSQMLSYVNFAIASLSFRYQFVLVKIFPDMYLYAHITCDILIFIVSLAIAVTSCSCCWSPKPTPVMVSYVATDLPVNHIVQLGQPDPSAVAGHVSSVMYVLPAAHGSNPPAPLPNYGPVPNASPPIYSPVPTTPPPNYDKVSDALPLNYGPVPNAPPSAYEHFRELQAITRDLTA</sequence>
<reference evidence="2 3" key="1">
    <citation type="submission" date="2022-01" db="EMBL/GenBank/DDBJ databases">
        <title>A high-quality chromosome-level genome assembly of rohu carp, Labeo rohita.</title>
        <authorList>
            <person name="Arick M.A. II"/>
            <person name="Hsu C.-Y."/>
            <person name="Magbanua Z."/>
            <person name="Pechanova O."/>
            <person name="Grover C."/>
            <person name="Miller E."/>
            <person name="Thrash A."/>
            <person name="Ezzel L."/>
            <person name="Alam S."/>
            <person name="Benzie J."/>
            <person name="Hamilton M."/>
            <person name="Karsi A."/>
            <person name="Lawrence M.L."/>
            <person name="Peterson D.G."/>
        </authorList>
    </citation>
    <scope>NUCLEOTIDE SEQUENCE [LARGE SCALE GENOMIC DNA]</scope>
    <source>
        <strain evidence="3">BAU-BD-2019</strain>
        <tissue evidence="2">Blood</tissue>
    </source>
</reference>
<keyword evidence="1" id="KW-1133">Transmembrane helix</keyword>
<dbReference type="EMBL" id="JACTAM010000007">
    <property type="protein sequence ID" value="KAI2662491.1"/>
    <property type="molecule type" value="Genomic_DNA"/>
</dbReference>